<organism evidence="4 5">
    <name type="scientific">Macrostomum lignano</name>
    <dbReference type="NCBI Taxonomy" id="282301"/>
    <lineage>
        <taxon>Eukaryota</taxon>
        <taxon>Metazoa</taxon>
        <taxon>Spiralia</taxon>
        <taxon>Lophotrochozoa</taxon>
        <taxon>Platyhelminthes</taxon>
        <taxon>Rhabditophora</taxon>
        <taxon>Macrostomorpha</taxon>
        <taxon>Macrostomida</taxon>
        <taxon>Macrostomidae</taxon>
        <taxon>Macrostomum</taxon>
    </lineage>
</organism>
<keyword evidence="1" id="KW-0812">Transmembrane</keyword>
<dbReference type="AlphaFoldDB" id="A0A267G034"/>
<evidence type="ECO:0000313" key="3">
    <source>
        <dbReference type="EMBL" id="PAA74272.1"/>
    </source>
</evidence>
<evidence type="ECO:0000313" key="2">
    <source>
        <dbReference type="EMBL" id="PAA56831.1"/>
    </source>
</evidence>
<dbReference type="SUPFAM" id="SSF81518">
    <property type="entry name" value="Subunit XI (6.4 kDa protein) of cytochrome bc1 complex (Ubiquinol-cytochrome c reductase)"/>
    <property type="match status" value="1"/>
</dbReference>
<name>A0A267G034_9PLAT</name>
<comment type="caution">
    <text evidence="4">The sequence shown here is derived from an EMBL/GenBank/DDBJ whole genome shotgun (WGS) entry which is preliminary data.</text>
</comment>
<dbReference type="Proteomes" id="UP000215902">
    <property type="component" value="Unassembled WGS sequence"/>
</dbReference>
<evidence type="ECO:0000256" key="1">
    <source>
        <dbReference type="SAM" id="Phobius"/>
    </source>
</evidence>
<dbReference type="OrthoDB" id="15743at2759"/>
<accession>A0A267G034</accession>
<evidence type="ECO:0000313" key="5">
    <source>
        <dbReference type="Proteomes" id="UP000215902"/>
    </source>
</evidence>
<dbReference type="InterPro" id="IPR015089">
    <property type="entry name" value="UQCR"/>
</dbReference>
<keyword evidence="5" id="KW-1185">Reference proteome</keyword>
<keyword evidence="1" id="KW-1133">Transmembrane helix</keyword>
<keyword evidence="1" id="KW-0472">Membrane</keyword>
<proteinExistence type="predicted"/>
<feature type="transmembrane region" description="Helical" evidence="1">
    <location>
        <begin position="26"/>
        <end position="44"/>
    </location>
</feature>
<dbReference type="EMBL" id="NIVC01002567">
    <property type="protein sequence ID" value="PAA56831.1"/>
    <property type="molecule type" value="Genomic_DNA"/>
</dbReference>
<dbReference type="Gene3D" id="1.20.5.220">
    <property type="match status" value="1"/>
</dbReference>
<reference evidence="4 5" key="1">
    <citation type="submission" date="2017-06" db="EMBL/GenBank/DDBJ databases">
        <title>A platform for efficient transgenesis in Macrostomum lignano, a flatworm model organism for stem cell research.</title>
        <authorList>
            <person name="Berezikov E."/>
        </authorList>
    </citation>
    <scope>NUCLEOTIDE SEQUENCE [LARGE SCALE GENOMIC DNA]</scope>
    <source>
        <strain evidence="4">DV1</strain>
        <tissue evidence="4">Whole organism</tissue>
    </source>
</reference>
<evidence type="ECO:0000313" key="4">
    <source>
        <dbReference type="EMBL" id="PAA78794.1"/>
    </source>
</evidence>
<protein>
    <submittedName>
        <fullName evidence="4">Uncharacterized protein</fullName>
    </submittedName>
</protein>
<sequence length="73" mass="8559">MKFLGRRFVKAPKYLTPRRLEAVSNWSFTAGTYAASAIVLLLFVTDWRVTNRFIPIYGRKFAEMDKAEEERLN</sequence>
<dbReference type="EMBL" id="NIVC01000666">
    <property type="protein sequence ID" value="PAA78794.1"/>
    <property type="molecule type" value="Genomic_DNA"/>
</dbReference>
<dbReference type="EMBL" id="NIVC01000962">
    <property type="protein sequence ID" value="PAA74272.1"/>
    <property type="molecule type" value="Genomic_DNA"/>
</dbReference>
<gene>
    <name evidence="3" type="ORF">BOX15_Mlig001463g1</name>
    <name evidence="2" type="ORF">BOX15_Mlig033815g1</name>
    <name evidence="4" type="ORF">BOX15_Mlig033815g4</name>
</gene>
<dbReference type="GO" id="GO:0006122">
    <property type="term" value="P:mitochondrial electron transport, ubiquinol to cytochrome c"/>
    <property type="evidence" value="ECO:0007669"/>
    <property type="project" value="InterPro"/>
</dbReference>
<dbReference type="InterPro" id="IPR029027">
    <property type="entry name" value="Single_a-helix_sf"/>
</dbReference>
<dbReference type="GO" id="GO:0005739">
    <property type="term" value="C:mitochondrion"/>
    <property type="evidence" value="ECO:0007669"/>
    <property type="project" value="GOC"/>
</dbReference>
<dbReference type="Pfam" id="PF08997">
    <property type="entry name" value="UCR_6-4kD"/>
    <property type="match status" value="1"/>
</dbReference>